<proteinExistence type="predicted"/>
<protein>
    <submittedName>
        <fullName evidence="1">Uncharacterized protein</fullName>
    </submittedName>
</protein>
<evidence type="ECO:0000313" key="1">
    <source>
        <dbReference type="EMBL" id="MPN00995.1"/>
    </source>
</evidence>
<organism evidence="1">
    <name type="scientific">bioreactor metagenome</name>
    <dbReference type="NCBI Taxonomy" id="1076179"/>
    <lineage>
        <taxon>unclassified sequences</taxon>
        <taxon>metagenomes</taxon>
        <taxon>ecological metagenomes</taxon>
    </lineage>
</organism>
<gene>
    <name evidence="1" type="ORF">SDC9_148193</name>
</gene>
<dbReference type="AlphaFoldDB" id="A0A645EG26"/>
<sequence length="76" mass="8252">MTDARGTLTINGDNADHVTLSDVLDDATDGMWESSPFQSVESGVSYSVYTGSFEGHMVTLKIEDEIIQQLTTHTKG</sequence>
<accession>A0A645EG26</accession>
<dbReference type="EMBL" id="VSSQ01047024">
    <property type="protein sequence ID" value="MPN00995.1"/>
    <property type="molecule type" value="Genomic_DNA"/>
</dbReference>
<comment type="caution">
    <text evidence="1">The sequence shown here is derived from an EMBL/GenBank/DDBJ whole genome shotgun (WGS) entry which is preliminary data.</text>
</comment>
<reference evidence="1" key="1">
    <citation type="submission" date="2019-08" db="EMBL/GenBank/DDBJ databases">
        <authorList>
            <person name="Kucharzyk K."/>
            <person name="Murdoch R.W."/>
            <person name="Higgins S."/>
            <person name="Loffler F."/>
        </authorList>
    </citation>
    <scope>NUCLEOTIDE SEQUENCE</scope>
</reference>
<name>A0A645EG26_9ZZZZ</name>